<dbReference type="InterPro" id="IPR037233">
    <property type="entry name" value="CcmK-like_sf"/>
</dbReference>
<evidence type="ECO:0000256" key="2">
    <source>
        <dbReference type="ARBA" id="ARBA00024446"/>
    </source>
</evidence>
<dbReference type="PANTHER" id="PTHR33941">
    <property type="entry name" value="PROPANEDIOL UTILIZATION PROTEIN PDUA"/>
    <property type="match status" value="1"/>
</dbReference>
<dbReference type="InterPro" id="IPR000249">
    <property type="entry name" value="BMC_dom"/>
</dbReference>
<reference evidence="6" key="1">
    <citation type="submission" date="2020-10" db="EMBL/GenBank/DDBJ databases">
        <authorList>
            <person name="Gilroy R."/>
        </authorList>
    </citation>
    <scope>NUCLEOTIDE SEQUENCE</scope>
    <source>
        <strain evidence="6">USAMLcec3-3695</strain>
    </source>
</reference>
<evidence type="ECO:0000256" key="4">
    <source>
        <dbReference type="SAM" id="MobiDB-lite"/>
    </source>
</evidence>
<sequence length="129" mass="13887">MDFSIGLVEVSGLGDAIRMLDEMCKTADVEFVATERKLGGRLVTIVIKGELTAVKASVDKGVTMAKSLGSFKASQVIARPHPEILPYLHLDGEDVVPNSETAGTHVGPTAEEKPSSARRRTRRSTDTKH</sequence>
<feature type="region of interest" description="Disordered" evidence="4">
    <location>
        <begin position="95"/>
        <end position="129"/>
    </location>
</feature>
<protein>
    <submittedName>
        <fullName evidence="6">BMC domain-containing protein</fullName>
    </submittedName>
</protein>
<comment type="caution">
    <text evidence="6">The sequence shown here is derived from an EMBL/GenBank/DDBJ whole genome shotgun (WGS) entry which is preliminary data.</text>
</comment>
<dbReference type="InterPro" id="IPR050575">
    <property type="entry name" value="BMC_shell"/>
</dbReference>
<dbReference type="SMART" id="SM00877">
    <property type="entry name" value="BMC"/>
    <property type="match status" value="1"/>
</dbReference>
<dbReference type="Pfam" id="PF00936">
    <property type="entry name" value="BMC"/>
    <property type="match status" value="1"/>
</dbReference>
<comment type="similarity">
    <text evidence="3">Belongs to the bacterial microcompartments protein family.</text>
</comment>
<evidence type="ECO:0000313" key="7">
    <source>
        <dbReference type="Proteomes" id="UP000824109"/>
    </source>
</evidence>
<dbReference type="GO" id="GO:0031469">
    <property type="term" value="C:bacterial microcompartment"/>
    <property type="evidence" value="ECO:0007669"/>
    <property type="project" value="UniProtKB-SubCell"/>
</dbReference>
<dbReference type="PROSITE" id="PS51930">
    <property type="entry name" value="BMC_2"/>
    <property type="match status" value="1"/>
</dbReference>
<dbReference type="Gene3D" id="3.30.70.1710">
    <property type="match status" value="1"/>
</dbReference>
<evidence type="ECO:0000259" key="5">
    <source>
        <dbReference type="PROSITE" id="PS51930"/>
    </source>
</evidence>
<organism evidence="6 7">
    <name type="scientific">Candidatus Ornithomonoglobus merdipullorum</name>
    <dbReference type="NCBI Taxonomy" id="2840895"/>
    <lineage>
        <taxon>Bacteria</taxon>
        <taxon>Bacillati</taxon>
        <taxon>Bacillota</taxon>
        <taxon>Clostridia</taxon>
        <taxon>Candidatus Ornithomonoglobus</taxon>
    </lineage>
</organism>
<reference evidence="6" key="2">
    <citation type="journal article" date="2021" name="PeerJ">
        <title>Extensive microbial diversity within the chicken gut microbiome revealed by metagenomics and culture.</title>
        <authorList>
            <person name="Gilroy R."/>
            <person name="Ravi A."/>
            <person name="Getino M."/>
            <person name="Pursley I."/>
            <person name="Horton D.L."/>
            <person name="Alikhan N.F."/>
            <person name="Baker D."/>
            <person name="Gharbi K."/>
            <person name="Hall N."/>
            <person name="Watson M."/>
            <person name="Adriaenssens E.M."/>
            <person name="Foster-Nyarko E."/>
            <person name="Jarju S."/>
            <person name="Secka A."/>
            <person name="Antonio M."/>
            <person name="Oren A."/>
            <person name="Chaudhuri R.R."/>
            <person name="La Ragione R."/>
            <person name="Hildebrand F."/>
            <person name="Pallen M.J."/>
        </authorList>
    </citation>
    <scope>NUCLEOTIDE SEQUENCE</scope>
    <source>
        <strain evidence="6">USAMLcec3-3695</strain>
    </source>
</reference>
<gene>
    <name evidence="6" type="ORF">IAA61_05610</name>
</gene>
<dbReference type="EMBL" id="DVNB01000057">
    <property type="protein sequence ID" value="HIU57272.1"/>
    <property type="molecule type" value="Genomic_DNA"/>
</dbReference>
<evidence type="ECO:0000313" key="6">
    <source>
        <dbReference type="EMBL" id="HIU57272.1"/>
    </source>
</evidence>
<accession>A0A9D1MBK0</accession>
<dbReference type="InterPro" id="IPR044872">
    <property type="entry name" value="CcmK/CsoS1_BMC"/>
</dbReference>
<proteinExistence type="inferred from homology"/>
<dbReference type="SUPFAM" id="SSF143414">
    <property type="entry name" value="CcmK-like"/>
    <property type="match status" value="1"/>
</dbReference>
<keyword evidence="2" id="KW-1283">Bacterial microcompartment</keyword>
<evidence type="ECO:0000256" key="1">
    <source>
        <dbReference type="ARBA" id="ARBA00024322"/>
    </source>
</evidence>
<name>A0A9D1MBK0_9FIRM</name>
<comment type="subcellular location">
    <subcellularLocation>
        <location evidence="1">Bacterial microcompartment</location>
    </subcellularLocation>
</comment>
<feature type="domain" description="BMC" evidence="5">
    <location>
        <begin position="4"/>
        <end position="89"/>
    </location>
</feature>
<dbReference type="PANTHER" id="PTHR33941:SF11">
    <property type="entry name" value="BACTERIAL MICROCOMPARTMENT SHELL PROTEIN PDUJ"/>
    <property type="match status" value="1"/>
</dbReference>
<dbReference type="Proteomes" id="UP000824109">
    <property type="component" value="Unassembled WGS sequence"/>
</dbReference>
<dbReference type="AlphaFoldDB" id="A0A9D1MBK0"/>
<evidence type="ECO:0000256" key="3">
    <source>
        <dbReference type="PROSITE-ProRule" id="PRU01278"/>
    </source>
</evidence>